<proteinExistence type="predicted"/>
<organism evidence="1 2">
    <name type="scientific">Aromia moschata</name>
    <dbReference type="NCBI Taxonomy" id="1265417"/>
    <lineage>
        <taxon>Eukaryota</taxon>
        <taxon>Metazoa</taxon>
        <taxon>Ecdysozoa</taxon>
        <taxon>Arthropoda</taxon>
        <taxon>Hexapoda</taxon>
        <taxon>Insecta</taxon>
        <taxon>Pterygota</taxon>
        <taxon>Neoptera</taxon>
        <taxon>Endopterygota</taxon>
        <taxon>Coleoptera</taxon>
        <taxon>Polyphaga</taxon>
        <taxon>Cucujiformia</taxon>
        <taxon>Chrysomeloidea</taxon>
        <taxon>Cerambycidae</taxon>
        <taxon>Cerambycinae</taxon>
        <taxon>Callichromatini</taxon>
        <taxon>Aromia</taxon>
    </lineage>
</organism>
<accession>A0AAV8YR55</accession>
<protein>
    <recommendedName>
        <fullName evidence="3">Reverse transcriptase zinc-binding domain-containing protein</fullName>
    </recommendedName>
</protein>
<name>A0AAV8YR55_9CUCU</name>
<dbReference type="AlphaFoldDB" id="A0AAV8YR55"/>
<evidence type="ECO:0008006" key="3">
    <source>
        <dbReference type="Google" id="ProtNLM"/>
    </source>
</evidence>
<gene>
    <name evidence="1" type="ORF">NQ318_023604</name>
</gene>
<comment type="caution">
    <text evidence="1">The sequence shown here is derived from an EMBL/GenBank/DDBJ whole genome shotgun (WGS) entry which is preliminary data.</text>
</comment>
<evidence type="ECO:0000313" key="2">
    <source>
        <dbReference type="Proteomes" id="UP001162162"/>
    </source>
</evidence>
<evidence type="ECO:0000313" key="1">
    <source>
        <dbReference type="EMBL" id="KAJ8953483.1"/>
    </source>
</evidence>
<sequence length="128" mass="15193">MGKLIPQLGTWVEREHGEVGYHVTQVLTNHGCFREYLYDIGKIDNRECLYCGEIDDAAHTVFHCKRWKEERKIMEEEVGRRLTPENLVSEMLESERKYKAVERGIIAIISTKEREEREIEEEEERLNP</sequence>
<dbReference type="EMBL" id="JAPWTK010000056">
    <property type="protein sequence ID" value="KAJ8953483.1"/>
    <property type="molecule type" value="Genomic_DNA"/>
</dbReference>
<dbReference type="Proteomes" id="UP001162162">
    <property type="component" value="Unassembled WGS sequence"/>
</dbReference>
<reference evidence="1" key="1">
    <citation type="journal article" date="2023" name="Insect Mol. Biol.">
        <title>Genome sequencing provides insights into the evolution of gene families encoding plant cell wall-degrading enzymes in longhorned beetles.</title>
        <authorList>
            <person name="Shin N.R."/>
            <person name="Okamura Y."/>
            <person name="Kirsch R."/>
            <person name="Pauchet Y."/>
        </authorList>
    </citation>
    <scope>NUCLEOTIDE SEQUENCE</scope>
    <source>
        <strain evidence="1">AMC_N1</strain>
    </source>
</reference>
<keyword evidence="2" id="KW-1185">Reference proteome</keyword>